<evidence type="ECO:0000313" key="13">
    <source>
        <dbReference type="Proteomes" id="UP001339911"/>
    </source>
</evidence>
<dbReference type="InterPro" id="IPR017853">
    <property type="entry name" value="GH"/>
</dbReference>
<evidence type="ECO:0000256" key="2">
    <source>
        <dbReference type="ARBA" id="ARBA00007495"/>
    </source>
</evidence>
<keyword evidence="7" id="KW-0119">Carbohydrate metabolism</keyword>
<keyword evidence="8" id="KW-0326">Glycosidase</keyword>
<dbReference type="Gene3D" id="3.20.20.80">
    <property type="entry name" value="Glycosidases"/>
    <property type="match status" value="1"/>
</dbReference>
<comment type="catalytic activity">
    <reaction evidence="1">
        <text>Endohydrolysis of (1-&gt;4)-beta-D-xylosidic linkages in xylans.</text>
        <dbReference type="EC" id="3.2.1.8"/>
    </reaction>
</comment>
<reference evidence="12 13" key="1">
    <citation type="submission" date="2024-01" db="EMBL/GenBank/DDBJ databases">
        <title>Genome insights into Plantactinospora veratri sp. nov.</title>
        <authorList>
            <person name="Wang L."/>
        </authorList>
    </citation>
    <scope>NUCLEOTIDE SEQUENCE [LARGE SCALE GENOMIC DNA]</scope>
    <source>
        <strain evidence="12 13">NEAU-FHS4</strain>
    </source>
</reference>
<comment type="caution">
    <text evidence="12">The sequence shown here is derived from an EMBL/GenBank/DDBJ whole genome shotgun (WGS) entry which is preliminary data.</text>
</comment>
<protein>
    <recommendedName>
        <fullName evidence="3">endo-1,4-beta-xylanase</fullName>
        <ecNumber evidence="3">3.2.1.8</ecNumber>
    </recommendedName>
</protein>
<proteinExistence type="inferred from homology"/>
<keyword evidence="4" id="KW-0858">Xylan degradation</keyword>
<dbReference type="Pfam" id="PF00331">
    <property type="entry name" value="Glyco_hydro_10"/>
    <property type="match status" value="1"/>
</dbReference>
<dbReference type="EMBL" id="JAZGQL010000012">
    <property type="protein sequence ID" value="MEE6308572.1"/>
    <property type="molecule type" value="Genomic_DNA"/>
</dbReference>
<sequence length="395" mass="43653">MNDTTLSRRSLILGAAGAAGLASGALGVTGPASAGPGSRPRAPHPPLWKLARPNGLAFGTSLATWHMPDTDYLDLVGREATLLFTEDDLLWYRLKPTPDAELDFSYADQIIGYAESQRMRVFGAHLVWDEGFGEGWTEDDLWGMGEQQARELLFGTAEAVVKRYRGRVDAWSVANEVTSPEGQRGFRTDVPWWETIGPSYVAEAFQVAHDADPSAVLVLNEFGFETVNEYGDEPGPRRRATLQVIDRLLADGVPVHALGVQAHLLADRFADRFAARAYLNWFSEVADRGLDILITELDVLDDGLPADVTVRDAAVADVYRRYLDVALSHRAVKAVMAFGLTDRYTWLEEDYPREDGAPRRPLAYDDELAAKPAYRAIANRLDAAPRRDPLWTVPA</sequence>
<dbReference type="InterPro" id="IPR044846">
    <property type="entry name" value="GH10"/>
</dbReference>
<evidence type="ECO:0000256" key="5">
    <source>
        <dbReference type="ARBA" id="ARBA00022729"/>
    </source>
</evidence>
<evidence type="ECO:0000313" key="12">
    <source>
        <dbReference type="EMBL" id="MEE6308572.1"/>
    </source>
</evidence>
<gene>
    <name evidence="12" type="ORF">V1634_17220</name>
</gene>
<dbReference type="PANTHER" id="PTHR31490:SF88">
    <property type="entry name" value="BETA-XYLANASE"/>
    <property type="match status" value="1"/>
</dbReference>
<dbReference type="SMART" id="SM00633">
    <property type="entry name" value="Glyco_10"/>
    <property type="match status" value="1"/>
</dbReference>
<dbReference type="InterPro" id="IPR001000">
    <property type="entry name" value="GH10_dom"/>
</dbReference>
<dbReference type="InterPro" id="IPR006311">
    <property type="entry name" value="TAT_signal"/>
</dbReference>
<comment type="similarity">
    <text evidence="2">Belongs to the glycosyl hydrolase 10 (cellulase F) family.</text>
</comment>
<dbReference type="Proteomes" id="UP001339911">
    <property type="component" value="Unassembled WGS sequence"/>
</dbReference>
<dbReference type="PROSITE" id="PS51318">
    <property type="entry name" value="TAT"/>
    <property type="match status" value="1"/>
</dbReference>
<feature type="chain" id="PRO_5047024171" description="endo-1,4-beta-xylanase" evidence="10">
    <location>
        <begin position="35"/>
        <end position="395"/>
    </location>
</feature>
<dbReference type="PANTHER" id="PTHR31490">
    <property type="entry name" value="GLYCOSYL HYDROLASE"/>
    <property type="match status" value="1"/>
</dbReference>
<evidence type="ECO:0000256" key="6">
    <source>
        <dbReference type="ARBA" id="ARBA00022801"/>
    </source>
</evidence>
<evidence type="ECO:0000256" key="4">
    <source>
        <dbReference type="ARBA" id="ARBA00022651"/>
    </source>
</evidence>
<evidence type="ECO:0000256" key="7">
    <source>
        <dbReference type="ARBA" id="ARBA00023277"/>
    </source>
</evidence>
<evidence type="ECO:0000256" key="3">
    <source>
        <dbReference type="ARBA" id="ARBA00012590"/>
    </source>
</evidence>
<keyword evidence="6" id="KW-0378">Hydrolase</keyword>
<dbReference type="PROSITE" id="PS51760">
    <property type="entry name" value="GH10_2"/>
    <property type="match status" value="1"/>
</dbReference>
<evidence type="ECO:0000259" key="11">
    <source>
        <dbReference type="PROSITE" id="PS51760"/>
    </source>
</evidence>
<evidence type="ECO:0000256" key="8">
    <source>
        <dbReference type="ARBA" id="ARBA00023295"/>
    </source>
</evidence>
<feature type="signal peptide" evidence="10">
    <location>
        <begin position="1"/>
        <end position="34"/>
    </location>
</feature>
<dbReference type="RefSeq" id="WP_331208849.1">
    <property type="nucleotide sequence ID" value="NZ_JAZGQL010000012.1"/>
</dbReference>
<name>A0ABU7SF40_9ACTN</name>
<dbReference type="EC" id="3.2.1.8" evidence="3"/>
<feature type="domain" description="GH10" evidence="11">
    <location>
        <begin position="41"/>
        <end position="380"/>
    </location>
</feature>
<keyword evidence="5 10" id="KW-0732">Signal</keyword>
<evidence type="ECO:0000256" key="9">
    <source>
        <dbReference type="ARBA" id="ARBA00023326"/>
    </source>
</evidence>
<evidence type="ECO:0000256" key="1">
    <source>
        <dbReference type="ARBA" id="ARBA00000681"/>
    </source>
</evidence>
<organism evidence="12 13">
    <name type="scientific">Plantactinospora veratri</name>
    <dbReference type="NCBI Taxonomy" id="1436122"/>
    <lineage>
        <taxon>Bacteria</taxon>
        <taxon>Bacillati</taxon>
        <taxon>Actinomycetota</taxon>
        <taxon>Actinomycetes</taxon>
        <taxon>Micromonosporales</taxon>
        <taxon>Micromonosporaceae</taxon>
        <taxon>Plantactinospora</taxon>
    </lineage>
</organism>
<dbReference type="SUPFAM" id="SSF51445">
    <property type="entry name" value="(Trans)glycosidases"/>
    <property type="match status" value="1"/>
</dbReference>
<keyword evidence="13" id="KW-1185">Reference proteome</keyword>
<keyword evidence="9" id="KW-0624">Polysaccharide degradation</keyword>
<evidence type="ECO:0000256" key="10">
    <source>
        <dbReference type="SAM" id="SignalP"/>
    </source>
</evidence>
<accession>A0ABU7SF40</accession>